<name>A0A163K0E3_ABSGL</name>
<dbReference type="InParanoid" id="A0A163K0E3"/>
<dbReference type="EMBL" id="LT554468">
    <property type="protein sequence ID" value="SAM05746.1"/>
    <property type="molecule type" value="Genomic_DNA"/>
</dbReference>
<dbReference type="Proteomes" id="UP000078561">
    <property type="component" value="Unassembled WGS sequence"/>
</dbReference>
<accession>A0A163K0E3</accession>
<dbReference type="STRING" id="4829.A0A163K0E3"/>
<evidence type="ECO:0000256" key="1">
    <source>
        <dbReference type="SAM" id="SignalP"/>
    </source>
</evidence>
<evidence type="ECO:0008006" key="4">
    <source>
        <dbReference type="Google" id="ProtNLM"/>
    </source>
</evidence>
<dbReference type="AlphaFoldDB" id="A0A163K0E3"/>
<evidence type="ECO:0000313" key="2">
    <source>
        <dbReference type="EMBL" id="SAM05746.1"/>
    </source>
</evidence>
<dbReference type="OrthoDB" id="2339190at2759"/>
<reference evidence="2" key="1">
    <citation type="submission" date="2016-04" db="EMBL/GenBank/DDBJ databases">
        <authorList>
            <person name="Evans L.H."/>
            <person name="Alamgir A."/>
            <person name="Owens N."/>
            <person name="Weber N.D."/>
            <person name="Virtaneva K."/>
            <person name="Barbian K."/>
            <person name="Babar A."/>
            <person name="Rosenke K."/>
        </authorList>
    </citation>
    <scope>NUCLEOTIDE SEQUENCE [LARGE SCALE GENOMIC DNA]</scope>
    <source>
        <strain evidence="2">CBS 101.48</strain>
    </source>
</reference>
<sequence>MNLKSLFLVFTTLLSLSLALVLNPKITSPTAESKWRAGDQRTITWDTENVVGGPIPADYTGVIKLGYLDPKDSPNEHLYWELASGFPLNKGSQSVTLPQDLETRRTYIIVLMGNSGNASPEFTITAAR</sequence>
<proteinExistence type="predicted"/>
<feature type="chain" id="PRO_5007843577" description="Fibronectin type-III domain-containing protein" evidence="1">
    <location>
        <begin position="20"/>
        <end position="128"/>
    </location>
</feature>
<keyword evidence="3" id="KW-1185">Reference proteome</keyword>
<feature type="signal peptide" evidence="1">
    <location>
        <begin position="1"/>
        <end position="19"/>
    </location>
</feature>
<gene>
    <name evidence="2" type="primary">ABSGL_11621.1 scaffold 12295</name>
</gene>
<evidence type="ECO:0000313" key="3">
    <source>
        <dbReference type="Proteomes" id="UP000078561"/>
    </source>
</evidence>
<keyword evidence="1" id="KW-0732">Signal</keyword>
<protein>
    <recommendedName>
        <fullName evidence="4">Fibronectin type-III domain-containing protein</fullName>
    </recommendedName>
</protein>
<organism evidence="2">
    <name type="scientific">Absidia glauca</name>
    <name type="common">Pin mould</name>
    <dbReference type="NCBI Taxonomy" id="4829"/>
    <lineage>
        <taxon>Eukaryota</taxon>
        <taxon>Fungi</taxon>
        <taxon>Fungi incertae sedis</taxon>
        <taxon>Mucoromycota</taxon>
        <taxon>Mucoromycotina</taxon>
        <taxon>Mucoromycetes</taxon>
        <taxon>Mucorales</taxon>
        <taxon>Cunninghamellaceae</taxon>
        <taxon>Absidia</taxon>
    </lineage>
</organism>
<dbReference type="OMA" id="WDTSAIP"/>